<dbReference type="eggNOG" id="COG1769">
    <property type="taxonomic scope" value="Bacteria"/>
</dbReference>
<dbReference type="Gene3D" id="2.60.40.4350">
    <property type="match status" value="1"/>
</dbReference>
<protein>
    <submittedName>
        <fullName evidence="1">CRISPR-associated protein, Cmr3 family</fullName>
    </submittedName>
</protein>
<evidence type="ECO:0000313" key="2">
    <source>
        <dbReference type="Proteomes" id="UP000006804"/>
    </source>
</evidence>
<keyword evidence="2" id="KW-1185">Reference proteome</keyword>
<gene>
    <name evidence="1" type="ORF">Theth_1172</name>
</gene>
<dbReference type="Pfam" id="PF09700">
    <property type="entry name" value="Cas_Cmr3"/>
    <property type="match status" value="1"/>
</dbReference>
<dbReference type="OrthoDB" id="6162707at2"/>
<proteinExistence type="predicted"/>
<organism evidence="1 2">
    <name type="scientific">Pseudothermotoga thermarum DSM 5069</name>
    <dbReference type="NCBI Taxonomy" id="688269"/>
    <lineage>
        <taxon>Bacteria</taxon>
        <taxon>Thermotogati</taxon>
        <taxon>Thermotogota</taxon>
        <taxon>Thermotogae</taxon>
        <taxon>Thermotogales</taxon>
        <taxon>Thermotogaceae</taxon>
        <taxon>Pseudothermotoga</taxon>
    </lineage>
</organism>
<dbReference type="InterPro" id="IPR010165">
    <property type="entry name" value="CRISPR-Cmr3_IIIB"/>
</dbReference>
<dbReference type="EMBL" id="CP002351">
    <property type="protein sequence ID" value="AEH51244.1"/>
    <property type="molecule type" value="Genomic_DNA"/>
</dbReference>
<dbReference type="Proteomes" id="UP000006804">
    <property type="component" value="Chromosome"/>
</dbReference>
<dbReference type="Gene3D" id="3.30.70.2940">
    <property type="match status" value="1"/>
</dbReference>
<dbReference type="InterPro" id="IPR019117">
    <property type="entry name" value="CRISPR-assoc_protein_Cmr3"/>
</dbReference>
<dbReference type="AlphaFoldDB" id="F7YTM2"/>
<sequence>MVINIKPVDTLFFRNSKPFEVGGENWAEIVFPPLPRTVYGALRTYLILQKGSIEEFKQGKFEEDLGTIDTYGKFKLKGIFLNKDGTLYFKIPYDSVLIEGKDKLKTLELMEKPKLMISNYPLEYVLFYRGGEKVEEPSGWIDTYELKKYLTGKDATVSKNSFYKISEKIGIARDEKSLSSKESYIYKIPLVQLERDVCISAVLEDSLRCLFDKEVDMLQLGGERKSAVFEIDKTDIDDDLNDLKDLNVDLKDGFFKVCLLTPTVFKKGWLPSWIDEATKEGKIGKLKVKLVAAATGRYIKVGGWDLARNKPKPLKKAVPAGAVYYFKLLEGDEKDVFETFHFKNISDEFSEEGFGFSVVGVVNGDGR</sequence>
<dbReference type="STRING" id="688269.Theth_1172"/>
<name>F7YTM2_9THEM</name>
<dbReference type="KEGG" id="tta:Theth_1172"/>
<evidence type="ECO:0000313" key="1">
    <source>
        <dbReference type="EMBL" id="AEH51244.1"/>
    </source>
</evidence>
<dbReference type="RefSeq" id="WP_013932463.1">
    <property type="nucleotide sequence ID" value="NC_015707.1"/>
</dbReference>
<accession>F7YTM2</accession>
<dbReference type="PATRIC" id="fig|688269.3.peg.1206"/>
<dbReference type="NCBIfam" id="TIGR01888">
    <property type="entry name" value="cas_cmr3"/>
    <property type="match status" value="1"/>
</dbReference>
<reference evidence="1 2" key="1">
    <citation type="submission" date="2010-11" db="EMBL/GenBank/DDBJ databases">
        <title>The complete genome of Thermotoga thermarum DSM 5069.</title>
        <authorList>
            <consortium name="US DOE Joint Genome Institute (JGI-PGF)"/>
            <person name="Lucas S."/>
            <person name="Copeland A."/>
            <person name="Lapidus A."/>
            <person name="Bruce D."/>
            <person name="Goodwin L."/>
            <person name="Pitluck S."/>
            <person name="Kyrpides N."/>
            <person name="Mavromatis K."/>
            <person name="Ivanova N."/>
            <person name="Zeytun A."/>
            <person name="Brettin T."/>
            <person name="Detter J.C."/>
            <person name="Tapia R."/>
            <person name="Han C."/>
            <person name="Land M."/>
            <person name="Hauser L."/>
            <person name="Markowitz V."/>
            <person name="Cheng J.-F."/>
            <person name="Hugenholtz P."/>
            <person name="Woyke T."/>
            <person name="Wu D."/>
            <person name="Spring S."/>
            <person name="Schroeder M."/>
            <person name="Brambilla E."/>
            <person name="Klenk H.-P."/>
            <person name="Eisen J.A."/>
        </authorList>
    </citation>
    <scope>NUCLEOTIDE SEQUENCE [LARGE SCALE GENOMIC DNA]</scope>
    <source>
        <strain evidence="1 2">DSM 5069</strain>
    </source>
</reference>
<dbReference type="HOGENOM" id="CLU_044328_1_0_0"/>